<keyword evidence="5 7" id="KW-0472">Membrane</keyword>
<feature type="chain" id="PRO_5045233273" evidence="8">
    <location>
        <begin position="27"/>
        <end position="387"/>
    </location>
</feature>
<dbReference type="OrthoDB" id="10071013at2759"/>
<evidence type="ECO:0000313" key="11">
    <source>
        <dbReference type="RefSeq" id="XP_020641462.2"/>
    </source>
</evidence>
<name>A0A6J0SYJ8_9SAUR</name>
<organism evidence="10 11">
    <name type="scientific">Pogona vitticeps</name>
    <name type="common">central bearded dragon</name>
    <dbReference type="NCBI Taxonomy" id="103695"/>
    <lineage>
        <taxon>Eukaryota</taxon>
        <taxon>Metazoa</taxon>
        <taxon>Chordata</taxon>
        <taxon>Craniata</taxon>
        <taxon>Vertebrata</taxon>
        <taxon>Euteleostomi</taxon>
        <taxon>Lepidosauria</taxon>
        <taxon>Squamata</taxon>
        <taxon>Bifurcata</taxon>
        <taxon>Unidentata</taxon>
        <taxon>Episquamata</taxon>
        <taxon>Toxicofera</taxon>
        <taxon>Iguania</taxon>
        <taxon>Acrodonta</taxon>
        <taxon>Agamidae</taxon>
        <taxon>Amphibolurinae</taxon>
        <taxon>Pogona</taxon>
    </lineage>
</organism>
<keyword evidence="4 7" id="KW-1133">Transmembrane helix</keyword>
<feature type="signal peptide" evidence="8">
    <location>
        <begin position="1"/>
        <end position="26"/>
    </location>
</feature>
<evidence type="ECO:0000256" key="1">
    <source>
        <dbReference type="ARBA" id="ARBA00004479"/>
    </source>
</evidence>
<feature type="domain" description="MANSC" evidence="9">
    <location>
        <begin position="33"/>
        <end position="117"/>
    </location>
</feature>
<evidence type="ECO:0000256" key="7">
    <source>
        <dbReference type="SAM" id="Phobius"/>
    </source>
</evidence>
<evidence type="ECO:0000256" key="4">
    <source>
        <dbReference type="ARBA" id="ARBA00022989"/>
    </source>
</evidence>
<proteinExistence type="predicted"/>
<dbReference type="KEGG" id="pvt:110075001"/>
<dbReference type="Proteomes" id="UP001652642">
    <property type="component" value="Chromosome 5"/>
</dbReference>
<keyword evidence="6" id="KW-0325">Glycoprotein</keyword>
<dbReference type="RefSeq" id="XP_020641462.2">
    <property type="nucleotide sequence ID" value="XM_020785803.2"/>
</dbReference>
<comment type="subcellular location">
    <subcellularLocation>
        <location evidence="1">Membrane</location>
        <topology evidence="1">Single-pass type I membrane protein</topology>
    </subcellularLocation>
</comment>
<reference evidence="11" key="1">
    <citation type="submission" date="2025-08" db="UniProtKB">
        <authorList>
            <consortium name="RefSeq"/>
        </authorList>
    </citation>
    <scope>IDENTIFICATION</scope>
</reference>
<evidence type="ECO:0000259" key="9">
    <source>
        <dbReference type="PROSITE" id="PS50986"/>
    </source>
</evidence>
<dbReference type="PANTHER" id="PTHR46876">
    <property type="entry name" value="LOW-DENSITY LIPOPROTEIN RECEPTOR-RELATED PROTEIN 11"/>
    <property type="match status" value="1"/>
</dbReference>
<feature type="transmembrane region" description="Helical" evidence="7">
    <location>
        <begin position="341"/>
        <end position="365"/>
    </location>
</feature>
<dbReference type="InterPro" id="IPR013980">
    <property type="entry name" value="MANSC_dom"/>
</dbReference>
<dbReference type="InterPro" id="IPR011106">
    <property type="entry name" value="MANSC_N"/>
</dbReference>
<dbReference type="AlphaFoldDB" id="A0A6J0SYJ8"/>
<dbReference type="GeneID" id="110075001"/>
<gene>
    <name evidence="11" type="primary">MANSC1</name>
</gene>
<dbReference type="SMART" id="SM00765">
    <property type="entry name" value="MANEC"/>
    <property type="match status" value="1"/>
</dbReference>
<evidence type="ECO:0000256" key="3">
    <source>
        <dbReference type="ARBA" id="ARBA00022729"/>
    </source>
</evidence>
<evidence type="ECO:0000256" key="6">
    <source>
        <dbReference type="ARBA" id="ARBA00023180"/>
    </source>
</evidence>
<dbReference type="InterPro" id="IPR041056">
    <property type="entry name" value="DUF5585"/>
</dbReference>
<keyword evidence="10" id="KW-1185">Reference proteome</keyword>
<dbReference type="InParanoid" id="A0A6J0SYJ8"/>
<dbReference type="Pfam" id="PF17823">
    <property type="entry name" value="DUF5585"/>
    <property type="match status" value="1"/>
</dbReference>
<sequence length="387" mass="42026">MSLWISWCSTCVLAVMVCAMLKPSQSQDCSTEKMENTTIDIKAAISKGIKGADPIHVTTWKACIDFCCLERKIAGNKPCNYVVFSARRKSQSPNCYLFYYPMKEICPMKEGLGLVTYRIIRDAGVPEPSPSSTKVSHPIVKGSFLSPEISSFDLASPGPSRASLKKTTAFKRKGILGHVEKYLDKIEEHPNGEMASESEDLESSPVSEISSLLPSTIANTVQFAVPTVGLTAKHPVVTTGTHSTAVAAVYPHGTPSSATAIRPTTAYHQNSHQPTVNPSTTTVLQSPMASVFTAINFVPLPSSTPRESLSVSLPGVHLSSRQSSEGAPARKEVLRFGDKSILLTALLFGVILLLLVTVLVGRMMLESLQKRRYTRLDYLINGMYANM</sequence>
<dbReference type="GO" id="GO:0016020">
    <property type="term" value="C:membrane"/>
    <property type="evidence" value="ECO:0007669"/>
    <property type="project" value="UniProtKB-SubCell"/>
</dbReference>
<protein>
    <submittedName>
        <fullName evidence="11">MANSC domain-containing protein 1</fullName>
    </submittedName>
</protein>
<dbReference type="PROSITE" id="PS50986">
    <property type="entry name" value="MANSC"/>
    <property type="match status" value="1"/>
</dbReference>
<evidence type="ECO:0000256" key="5">
    <source>
        <dbReference type="ARBA" id="ARBA00023136"/>
    </source>
</evidence>
<dbReference type="PANTHER" id="PTHR46876:SF3">
    <property type="entry name" value="MANSC DOMAIN CONTAINING 1"/>
    <property type="match status" value="1"/>
</dbReference>
<accession>A0A6J0SYJ8</accession>
<keyword evidence="3 8" id="KW-0732">Signal</keyword>
<evidence type="ECO:0000256" key="2">
    <source>
        <dbReference type="ARBA" id="ARBA00022692"/>
    </source>
</evidence>
<evidence type="ECO:0000256" key="8">
    <source>
        <dbReference type="SAM" id="SignalP"/>
    </source>
</evidence>
<dbReference type="CTD" id="54682"/>
<dbReference type="Pfam" id="PF07502">
    <property type="entry name" value="MANEC"/>
    <property type="match status" value="1"/>
</dbReference>
<evidence type="ECO:0000313" key="10">
    <source>
        <dbReference type="Proteomes" id="UP001652642"/>
    </source>
</evidence>
<keyword evidence="2 7" id="KW-0812">Transmembrane</keyword>